<dbReference type="Gene3D" id="1.10.10.10">
    <property type="entry name" value="Winged helix-like DNA-binding domain superfamily/Winged helix DNA-binding domain"/>
    <property type="match status" value="1"/>
</dbReference>
<dbReference type="InterPro" id="IPR036390">
    <property type="entry name" value="WH_DNA-bd_sf"/>
</dbReference>
<dbReference type="PROSITE" id="PS50931">
    <property type="entry name" value="HTH_LYSR"/>
    <property type="match status" value="1"/>
</dbReference>
<dbReference type="Gene3D" id="3.40.190.290">
    <property type="match status" value="1"/>
</dbReference>
<comment type="similarity">
    <text evidence="1">Belongs to the LysR transcriptional regulatory family.</text>
</comment>
<organism evidence="6 7">
    <name type="scientific">Lichenifustis flavocetrariae</name>
    <dbReference type="NCBI Taxonomy" id="2949735"/>
    <lineage>
        <taxon>Bacteria</taxon>
        <taxon>Pseudomonadati</taxon>
        <taxon>Pseudomonadota</taxon>
        <taxon>Alphaproteobacteria</taxon>
        <taxon>Hyphomicrobiales</taxon>
        <taxon>Lichenihabitantaceae</taxon>
        <taxon>Lichenifustis</taxon>
    </lineage>
</organism>
<dbReference type="Pfam" id="PF00126">
    <property type="entry name" value="HTH_1"/>
    <property type="match status" value="1"/>
</dbReference>
<dbReference type="InterPro" id="IPR005119">
    <property type="entry name" value="LysR_subst-bd"/>
</dbReference>
<name>A0AA41YXA6_9HYPH</name>
<dbReference type="GO" id="GO:0043565">
    <property type="term" value="F:sequence-specific DNA binding"/>
    <property type="evidence" value="ECO:0007669"/>
    <property type="project" value="TreeGrafter"/>
</dbReference>
<dbReference type="SUPFAM" id="SSF53850">
    <property type="entry name" value="Periplasmic binding protein-like II"/>
    <property type="match status" value="1"/>
</dbReference>
<dbReference type="InterPro" id="IPR000847">
    <property type="entry name" value="LysR_HTH_N"/>
</dbReference>
<evidence type="ECO:0000259" key="5">
    <source>
        <dbReference type="PROSITE" id="PS50931"/>
    </source>
</evidence>
<proteinExistence type="inferred from homology"/>
<dbReference type="InterPro" id="IPR036388">
    <property type="entry name" value="WH-like_DNA-bd_sf"/>
</dbReference>
<keyword evidence="7" id="KW-1185">Reference proteome</keyword>
<evidence type="ECO:0000256" key="3">
    <source>
        <dbReference type="ARBA" id="ARBA00023125"/>
    </source>
</evidence>
<comment type="caution">
    <text evidence="6">The sequence shown here is derived from an EMBL/GenBank/DDBJ whole genome shotgun (WGS) entry which is preliminary data.</text>
</comment>
<sequence>MDRLDSMSVVVNVAETGSLSAASKKIGVSVPTISRKLSDLEAHLNVELFQRSSRRMSLTEAGRSYVAACKRIIEQIEDAEREASGEYRTPTGDLTATSPWGIGHLHLLPLASEFLTVYPEINLRLLLSDRVLSPIENNIDVGIRIGPLPDSSMVATRIGSIRVVACASPAYLARRGTPVSLDNLSDHDCITVDEVGPPRVWKFVKDGVEVATPIRSRLTVSTSEAAVQAAVLGVGIARVMAYKMEAERRAGTLVVILEAFEKEPLPVQILYTERKPMPLKLRVFLNWLTPRLKARLAPFVA</sequence>
<keyword evidence="2" id="KW-0805">Transcription regulation</keyword>
<accession>A0AA41YXA6</accession>
<dbReference type="Pfam" id="PF03466">
    <property type="entry name" value="LysR_substrate"/>
    <property type="match status" value="1"/>
</dbReference>
<dbReference type="SUPFAM" id="SSF46785">
    <property type="entry name" value="Winged helix' DNA-binding domain"/>
    <property type="match status" value="1"/>
</dbReference>
<evidence type="ECO:0000256" key="1">
    <source>
        <dbReference type="ARBA" id="ARBA00009437"/>
    </source>
</evidence>
<dbReference type="CDD" id="cd08471">
    <property type="entry name" value="PBP2_CrgA_like_2"/>
    <property type="match status" value="1"/>
</dbReference>
<reference evidence="6" key="1">
    <citation type="submission" date="2022-05" db="EMBL/GenBank/DDBJ databases">
        <authorList>
            <person name="Pankratov T."/>
        </authorList>
    </citation>
    <scope>NUCLEOTIDE SEQUENCE</scope>
    <source>
        <strain evidence="6">BP6-180914</strain>
    </source>
</reference>
<dbReference type="AlphaFoldDB" id="A0AA41YXA6"/>
<evidence type="ECO:0000256" key="4">
    <source>
        <dbReference type="ARBA" id="ARBA00023163"/>
    </source>
</evidence>
<dbReference type="GO" id="GO:0006351">
    <property type="term" value="P:DNA-templated transcription"/>
    <property type="evidence" value="ECO:0007669"/>
    <property type="project" value="TreeGrafter"/>
</dbReference>
<protein>
    <submittedName>
        <fullName evidence="6">LysR family transcriptional regulator</fullName>
    </submittedName>
</protein>
<keyword evidence="4" id="KW-0804">Transcription</keyword>
<evidence type="ECO:0000256" key="2">
    <source>
        <dbReference type="ARBA" id="ARBA00023015"/>
    </source>
</evidence>
<gene>
    <name evidence="6" type="ORF">M8523_19880</name>
</gene>
<dbReference type="PANTHER" id="PTHR30537">
    <property type="entry name" value="HTH-TYPE TRANSCRIPTIONAL REGULATOR"/>
    <property type="match status" value="1"/>
</dbReference>
<feature type="domain" description="HTH lysR-type" evidence="5">
    <location>
        <begin position="1"/>
        <end position="59"/>
    </location>
</feature>
<dbReference type="GO" id="GO:0003700">
    <property type="term" value="F:DNA-binding transcription factor activity"/>
    <property type="evidence" value="ECO:0007669"/>
    <property type="project" value="InterPro"/>
</dbReference>
<dbReference type="EMBL" id="JAMOIM010000014">
    <property type="protein sequence ID" value="MCW6510281.1"/>
    <property type="molecule type" value="Genomic_DNA"/>
</dbReference>
<evidence type="ECO:0000313" key="7">
    <source>
        <dbReference type="Proteomes" id="UP001165667"/>
    </source>
</evidence>
<dbReference type="PANTHER" id="PTHR30537:SF5">
    <property type="entry name" value="HTH-TYPE TRANSCRIPTIONAL ACTIVATOR TTDR-RELATED"/>
    <property type="match status" value="1"/>
</dbReference>
<keyword evidence="3" id="KW-0238">DNA-binding</keyword>
<dbReference type="InterPro" id="IPR058163">
    <property type="entry name" value="LysR-type_TF_proteobact-type"/>
</dbReference>
<dbReference type="Proteomes" id="UP001165667">
    <property type="component" value="Unassembled WGS sequence"/>
</dbReference>
<evidence type="ECO:0000313" key="6">
    <source>
        <dbReference type="EMBL" id="MCW6510281.1"/>
    </source>
</evidence>
<dbReference type="FunFam" id="1.10.10.10:FF:000001">
    <property type="entry name" value="LysR family transcriptional regulator"/>
    <property type="match status" value="1"/>
</dbReference>
<dbReference type="RefSeq" id="WP_282586652.1">
    <property type="nucleotide sequence ID" value="NZ_JAMOIM010000014.1"/>
</dbReference>